<dbReference type="OrthoDB" id="226701at2"/>
<dbReference type="PANTHER" id="PTHR37937">
    <property type="entry name" value="CONJUGATIVE TRANSFER: DNA TRANSPORT"/>
    <property type="match status" value="1"/>
</dbReference>
<evidence type="ECO:0000313" key="8">
    <source>
        <dbReference type="Proteomes" id="UP000217986"/>
    </source>
</evidence>
<dbReference type="Gene3D" id="3.40.50.300">
    <property type="entry name" value="P-loop containing nucleotide triphosphate hydrolases"/>
    <property type="match status" value="2"/>
</dbReference>
<dbReference type="AlphaFoldDB" id="A0A2A2EFY3"/>
<evidence type="ECO:0000256" key="3">
    <source>
        <dbReference type="ARBA" id="ARBA00022475"/>
    </source>
</evidence>
<dbReference type="EMBL" id="MVOG01000033">
    <property type="protein sequence ID" value="PAU67846.1"/>
    <property type="molecule type" value="Genomic_DNA"/>
</dbReference>
<keyword evidence="5" id="KW-1133">Transmembrane helix</keyword>
<sequence length="485" mass="53811">MRAQRWAERSELKQQLVPLGAGHGGPVLLKDDRPYVFDSEAHTLALGVTGMGKTSAFSIPLVLSNIAAGENGVIMDPKGEIYRITAAQAEEAGYRTVFIDLRNPASSMGYSVFREAYRLHHSEDAAERDRAAGMLYSIAHALFEDCPADPFWSDAARSLFIGTCLLLFEKRDIRDISFNTVHAVAGDKETLGLLCEMLDKESPARLQLSAYLKAANDTRASIFAVFADGISKITRSNALSGMITDPDGFRLTDITGDEKTIIYVTIPDENKMYGTLGAVIIEQISEYLIHLAHRFDDAKLPIRWHFLLEELGTLSQSFPQLPTMMIAARSRNIRMHLVLQALSSLTKPYGPDADTILANIGLAIVFRVFDYQTAVSFSKRVGMRQVDDGRGVRTEALLTPNDLLGFPQYQALVIVNGSLNAVLKLYRYDVLFDRSDWPAPKRPEVPTDGVDHDRRPHVADAKTILSELLAKTESAQLMLFKETDE</sequence>
<evidence type="ECO:0000256" key="6">
    <source>
        <dbReference type="ARBA" id="ARBA00023136"/>
    </source>
</evidence>
<dbReference type="InterPro" id="IPR051539">
    <property type="entry name" value="T4SS-coupling_protein"/>
</dbReference>
<dbReference type="SUPFAM" id="SSF52540">
    <property type="entry name" value="P-loop containing nucleoside triphosphate hydrolases"/>
    <property type="match status" value="1"/>
</dbReference>
<dbReference type="InterPro" id="IPR027417">
    <property type="entry name" value="P-loop_NTPase"/>
</dbReference>
<protein>
    <submittedName>
        <fullName evidence="7">Type IV secretory pathway VirD4 component</fullName>
    </submittedName>
</protein>
<evidence type="ECO:0000256" key="1">
    <source>
        <dbReference type="ARBA" id="ARBA00004651"/>
    </source>
</evidence>
<organism evidence="7 8">
    <name type="scientific">Bifidobacterium italicum</name>
    <dbReference type="NCBI Taxonomy" id="1960968"/>
    <lineage>
        <taxon>Bacteria</taxon>
        <taxon>Bacillati</taxon>
        <taxon>Actinomycetota</taxon>
        <taxon>Actinomycetes</taxon>
        <taxon>Bifidobacteriales</taxon>
        <taxon>Bifidobacteriaceae</taxon>
        <taxon>Bifidobacterium</taxon>
    </lineage>
</organism>
<dbReference type="GO" id="GO:0005886">
    <property type="term" value="C:plasma membrane"/>
    <property type="evidence" value="ECO:0007669"/>
    <property type="project" value="UniProtKB-SubCell"/>
</dbReference>
<evidence type="ECO:0000313" key="7">
    <source>
        <dbReference type="EMBL" id="PAU67846.1"/>
    </source>
</evidence>
<dbReference type="Pfam" id="PF02534">
    <property type="entry name" value="T4SS-DNA_transf"/>
    <property type="match status" value="1"/>
</dbReference>
<comment type="subcellular location">
    <subcellularLocation>
        <location evidence="1">Cell membrane</location>
        <topology evidence="1">Multi-pass membrane protein</topology>
    </subcellularLocation>
</comment>
<dbReference type="PANTHER" id="PTHR37937:SF1">
    <property type="entry name" value="CONJUGATIVE TRANSFER: DNA TRANSPORT"/>
    <property type="match status" value="1"/>
</dbReference>
<dbReference type="RefSeq" id="WP_095613849.1">
    <property type="nucleotide sequence ID" value="NZ_MVOG01000033.1"/>
</dbReference>
<proteinExistence type="inferred from homology"/>
<keyword evidence="4" id="KW-0812">Transmembrane</keyword>
<dbReference type="CDD" id="cd01127">
    <property type="entry name" value="TrwB_TraG_TraD_VirD4"/>
    <property type="match status" value="2"/>
</dbReference>
<gene>
    <name evidence="7" type="ORF">B1400_1529</name>
</gene>
<dbReference type="InterPro" id="IPR003688">
    <property type="entry name" value="TraG/VirD4"/>
</dbReference>
<evidence type="ECO:0000256" key="2">
    <source>
        <dbReference type="ARBA" id="ARBA00008806"/>
    </source>
</evidence>
<reference evidence="7 8" key="1">
    <citation type="journal article" date="2017" name="ISME J.">
        <title>Unveiling bifidobacterial biogeography across the mammalian branch of the tree of life.</title>
        <authorList>
            <person name="Milani C."/>
            <person name="Mangifesta M."/>
            <person name="Mancabelli L."/>
            <person name="Lugli G.A."/>
            <person name="James K."/>
            <person name="Duranti S."/>
            <person name="Turroni F."/>
            <person name="Ferrario C."/>
            <person name="Ossiprandi M.C."/>
            <person name="van Sinderen D."/>
            <person name="Ventura M."/>
        </authorList>
    </citation>
    <scope>NUCLEOTIDE SEQUENCE [LARGE SCALE GENOMIC DNA]</scope>
    <source>
        <strain evidence="7 8">70</strain>
    </source>
</reference>
<name>A0A2A2EFY3_9BIFI</name>
<dbReference type="Proteomes" id="UP000217986">
    <property type="component" value="Unassembled WGS sequence"/>
</dbReference>
<keyword evidence="8" id="KW-1185">Reference proteome</keyword>
<evidence type="ECO:0000256" key="5">
    <source>
        <dbReference type="ARBA" id="ARBA00022989"/>
    </source>
</evidence>
<comment type="similarity">
    <text evidence="2">Belongs to the VirD4/TraG family.</text>
</comment>
<comment type="caution">
    <text evidence="7">The sequence shown here is derived from an EMBL/GenBank/DDBJ whole genome shotgun (WGS) entry which is preliminary data.</text>
</comment>
<accession>A0A2A2EFY3</accession>
<keyword evidence="3" id="KW-1003">Cell membrane</keyword>
<keyword evidence="6" id="KW-0472">Membrane</keyword>
<evidence type="ECO:0000256" key="4">
    <source>
        <dbReference type="ARBA" id="ARBA00022692"/>
    </source>
</evidence>